<evidence type="ECO:0000256" key="1">
    <source>
        <dbReference type="SAM" id="MobiDB-lite"/>
    </source>
</evidence>
<evidence type="ECO:0000313" key="2">
    <source>
        <dbReference type="EMBL" id="KGT77573.1"/>
    </source>
</evidence>
<accession>A0A0A3YVA2</accession>
<name>A0A0A3YVA2_BRAJP</name>
<comment type="caution">
    <text evidence="2">The sequence shown here is derived from an EMBL/GenBank/DDBJ whole genome shotgun (WGS) entry which is preliminary data.</text>
</comment>
<reference evidence="2 3" key="1">
    <citation type="submission" date="2014-09" db="EMBL/GenBank/DDBJ databases">
        <title>Draft genome of Bradyrhizobium japonicum Is-34.</title>
        <authorList>
            <person name="Tsurumaru H."/>
            <person name="Yamakawa T."/>
            <person name="Hashimoto S."/>
            <person name="Okizaki K."/>
            <person name="Kanesaki Y."/>
            <person name="Yoshikawa H."/>
            <person name="Yajima S."/>
        </authorList>
    </citation>
    <scope>NUCLEOTIDE SEQUENCE [LARGE SCALE GENOMIC DNA]</scope>
    <source>
        <strain evidence="2 3">Is-34</strain>
    </source>
</reference>
<feature type="region of interest" description="Disordered" evidence="1">
    <location>
        <begin position="40"/>
        <end position="71"/>
    </location>
</feature>
<dbReference type="EMBL" id="JRPN01000018">
    <property type="protein sequence ID" value="KGT77573.1"/>
    <property type="molecule type" value="Genomic_DNA"/>
</dbReference>
<sequence length="245" mass="26319">MTTVRRGTKVPARWRLFVCGLALLAGGLVAASAGGWMHRSPQTSAALTPADPDADMPVPKQHSSSSSSTTHVTGIEIPLRVGLEAYVQAQLSDVLAFYRRELAKRGWEERPDGAEIAADHVQLAFASPKGPATLKLGRAKGETIVSLVQRNTEAAAKANFLPMPGQARLIFGYLVPDVASLMINDQTVKIAGGVNHPQTLDLPPGKFSYKLVVSGYPLRTDTITVATGEVWSLSFDDDKKPDQIY</sequence>
<evidence type="ECO:0000313" key="3">
    <source>
        <dbReference type="Proteomes" id="UP000030377"/>
    </source>
</evidence>
<dbReference type="STRING" id="375.BKD09_RS04195"/>
<dbReference type="RefSeq" id="WP_041957142.1">
    <property type="nucleotide sequence ID" value="NZ_JRPN01000018.1"/>
</dbReference>
<dbReference type="AlphaFoldDB" id="A0A0A3YVA2"/>
<gene>
    <name evidence="2" type="ORF">MA20_23695</name>
</gene>
<protein>
    <submittedName>
        <fullName evidence="2">Uncharacterized protein</fullName>
    </submittedName>
</protein>
<dbReference type="Proteomes" id="UP000030377">
    <property type="component" value="Unassembled WGS sequence"/>
</dbReference>
<proteinExistence type="predicted"/>
<organism evidence="2 3">
    <name type="scientific">Bradyrhizobium japonicum</name>
    <dbReference type="NCBI Taxonomy" id="375"/>
    <lineage>
        <taxon>Bacteria</taxon>
        <taxon>Pseudomonadati</taxon>
        <taxon>Pseudomonadota</taxon>
        <taxon>Alphaproteobacteria</taxon>
        <taxon>Hyphomicrobiales</taxon>
        <taxon>Nitrobacteraceae</taxon>
        <taxon>Bradyrhizobium</taxon>
    </lineage>
</organism>